<proteinExistence type="predicted"/>
<accession>A0A0L0VPX0</accession>
<gene>
    <name evidence="1" type="ORF">PSTG_05432</name>
</gene>
<name>A0A0L0VPX0_9BASI</name>
<sequence length="54" mass="6220">MFVALAEQPNTSLWVKSIKIRSLSGTKHIIISLDFSAPHCQNNLQMWMKFACRK</sequence>
<evidence type="ECO:0000313" key="1">
    <source>
        <dbReference type="EMBL" id="KNF01333.1"/>
    </source>
</evidence>
<reference evidence="2" key="1">
    <citation type="submission" date="2014-03" db="EMBL/GenBank/DDBJ databases">
        <title>The Genome Sequence of Puccinia striiformis f. sp. tritici PST-78.</title>
        <authorList>
            <consortium name="The Broad Institute Genome Sequencing Platform"/>
            <person name="Cuomo C."/>
            <person name="Hulbert S."/>
            <person name="Chen X."/>
            <person name="Walker B."/>
            <person name="Young S.K."/>
            <person name="Zeng Q."/>
            <person name="Gargeya S."/>
            <person name="Fitzgerald M."/>
            <person name="Haas B."/>
            <person name="Abouelleil A."/>
            <person name="Alvarado L."/>
            <person name="Arachchi H.M."/>
            <person name="Berlin A.M."/>
            <person name="Chapman S.B."/>
            <person name="Goldberg J."/>
            <person name="Griggs A."/>
            <person name="Gujja S."/>
            <person name="Hansen M."/>
            <person name="Howarth C."/>
            <person name="Imamovic A."/>
            <person name="Larimer J."/>
            <person name="McCowan C."/>
            <person name="Montmayeur A."/>
            <person name="Murphy C."/>
            <person name="Neiman D."/>
            <person name="Pearson M."/>
            <person name="Priest M."/>
            <person name="Roberts A."/>
            <person name="Saif S."/>
            <person name="Shea T."/>
            <person name="Sisk P."/>
            <person name="Sykes S."/>
            <person name="Wortman J."/>
            <person name="Nusbaum C."/>
            <person name="Birren B."/>
        </authorList>
    </citation>
    <scope>NUCLEOTIDE SEQUENCE [LARGE SCALE GENOMIC DNA]</scope>
    <source>
        <strain evidence="2">race PST-78</strain>
    </source>
</reference>
<evidence type="ECO:0000313" key="2">
    <source>
        <dbReference type="Proteomes" id="UP000054564"/>
    </source>
</evidence>
<protein>
    <submittedName>
        <fullName evidence="1">Uncharacterized protein</fullName>
    </submittedName>
</protein>
<organism evidence="1 2">
    <name type="scientific">Puccinia striiformis f. sp. tritici PST-78</name>
    <dbReference type="NCBI Taxonomy" id="1165861"/>
    <lineage>
        <taxon>Eukaryota</taxon>
        <taxon>Fungi</taxon>
        <taxon>Dikarya</taxon>
        <taxon>Basidiomycota</taxon>
        <taxon>Pucciniomycotina</taxon>
        <taxon>Pucciniomycetes</taxon>
        <taxon>Pucciniales</taxon>
        <taxon>Pucciniaceae</taxon>
        <taxon>Puccinia</taxon>
    </lineage>
</organism>
<dbReference type="AlphaFoldDB" id="A0A0L0VPX0"/>
<keyword evidence="2" id="KW-1185">Reference proteome</keyword>
<dbReference type="Proteomes" id="UP000054564">
    <property type="component" value="Unassembled WGS sequence"/>
</dbReference>
<comment type="caution">
    <text evidence="1">The sequence shown here is derived from an EMBL/GenBank/DDBJ whole genome shotgun (WGS) entry which is preliminary data.</text>
</comment>
<dbReference type="EMBL" id="AJIL01000030">
    <property type="protein sequence ID" value="KNF01333.1"/>
    <property type="molecule type" value="Genomic_DNA"/>
</dbReference>